<dbReference type="Gene3D" id="2.160.20.120">
    <property type="match status" value="1"/>
</dbReference>
<comment type="caution">
    <text evidence="2">The sequence shown here is derived from an EMBL/GenBank/DDBJ whole genome shotgun (WGS) entry which is preliminary data.</text>
</comment>
<proteinExistence type="predicted"/>
<dbReference type="OrthoDB" id="7842881at2"/>
<reference evidence="2 3" key="1">
    <citation type="submission" date="2014-03" db="EMBL/GenBank/DDBJ databases">
        <title>Draft Genome Sequence of Actibacterium mucosum KCTC 23349, a Marine Alphaproteobacterium with Complex Ionic Requirements Isolated from Mediterranean Seawater at Malvarrosa Beach, Valencia, Spain.</title>
        <authorList>
            <person name="Arahal D.R."/>
            <person name="Shao Z."/>
            <person name="Lai Q."/>
            <person name="Pujalte M.J."/>
        </authorList>
    </citation>
    <scope>NUCLEOTIDE SEQUENCE [LARGE SCALE GENOMIC DNA]</scope>
    <source>
        <strain evidence="2 3">KCTC 23349</strain>
    </source>
</reference>
<accession>A0A037ZFV3</accession>
<sequence>MTRDIFALMGALVVGTTAPLVASDRHLDIKDFTEVSVRGGVAVDIVAGDEFHIDVDVSRRSLARNLNIRKRGDTLIIERERGWSLFMLGMTDRYHVTVSMPELAGINAGAGSDVDVRATYADTVEISASSGAYVDLAAVIAQDVALRASSGANIDVAGTCTHVSARASSGANIDAEELRCQTASARVSSGADIDLYASETAEGRASSGGDIDIHGPARLLDVSESSGGDVSTRG</sequence>
<keyword evidence="3" id="KW-1185">Reference proteome</keyword>
<evidence type="ECO:0000313" key="2">
    <source>
        <dbReference type="EMBL" id="KAJ54483.1"/>
    </source>
</evidence>
<dbReference type="InterPro" id="IPR021255">
    <property type="entry name" value="DUF2807"/>
</dbReference>
<dbReference type="Proteomes" id="UP000026249">
    <property type="component" value="Unassembled WGS sequence"/>
</dbReference>
<organism evidence="2 3">
    <name type="scientific">Actibacterium mucosum KCTC 23349</name>
    <dbReference type="NCBI Taxonomy" id="1454373"/>
    <lineage>
        <taxon>Bacteria</taxon>
        <taxon>Pseudomonadati</taxon>
        <taxon>Pseudomonadota</taxon>
        <taxon>Alphaproteobacteria</taxon>
        <taxon>Rhodobacterales</taxon>
        <taxon>Roseobacteraceae</taxon>
        <taxon>Actibacterium</taxon>
    </lineage>
</organism>
<name>A0A037ZFV3_9RHOB</name>
<evidence type="ECO:0000313" key="3">
    <source>
        <dbReference type="Proteomes" id="UP000026249"/>
    </source>
</evidence>
<evidence type="ECO:0000259" key="1">
    <source>
        <dbReference type="Pfam" id="PF10988"/>
    </source>
</evidence>
<dbReference type="Pfam" id="PF10988">
    <property type="entry name" value="DUF2807"/>
    <property type="match status" value="1"/>
</dbReference>
<gene>
    <name evidence="2" type="ORF">ACMU_17395</name>
</gene>
<feature type="domain" description="Putative auto-transporter adhesin head GIN" evidence="1">
    <location>
        <begin position="31"/>
        <end position="215"/>
    </location>
</feature>
<dbReference type="EMBL" id="JFKE01000007">
    <property type="protein sequence ID" value="KAJ54483.1"/>
    <property type="molecule type" value="Genomic_DNA"/>
</dbReference>
<protein>
    <recommendedName>
        <fullName evidence="1">Putative auto-transporter adhesin head GIN domain-containing protein</fullName>
    </recommendedName>
</protein>
<dbReference type="STRING" id="1454373.ACMU_17395"/>
<dbReference type="RefSeq" id="WP_035261236.1">
    <property type="nucleotide sequence ID" value="NZ_JFKE01000007.1"/>
</dbReference>
<dbReference type="AlphaFoldDB" id="A0A037ZFV3"/>